<gene>
    <name evidence="2" type="ORF">B1B_00813</name>
</gene>
<keyword evidence="1" id="KW-0812">Transmembrane</keyword>
<feature type="transmembrane region" description="Helical" evidence="1">
    <location>
        <begin position="12"/>
        <end position="33"/>
    </location>
</feature>
<dbReference type="EMBL" id="AUZY01000600">
    <property type="protein sequence ID" value="EQD78270.1"/>
    <property type="molecule type" value="Genomic_DNA"/>
</dbReference>
<feature type="non-terminal residue" evidence="2">
    <location>
        <position position="76"/>
    </location>
</feature>
<proteinExistence type="predicted"/>
<reference evidence="2" key="2">
    <citation type="journal article" date="2014" name="ISME J.">
        <title>Microbial stratification in low pH oxic and suboxic macroscopic growths along an acid mine drainage.</title>
        <authorList>
            <person name="Mendez-Garcia C."/>
            <person name="Mesa V."/>
            <person name="Sprenger R.R."/>
            <person name="Richter M."/>
            <person name="Diez M.S."/>
            <person name="Solano J."/>
            <person name="Bargiela R."/>
            <person name="Golyshina O.V."/>
            <person name="Manteca A."/>
            <person name="Ramos J.L."/>
            <person name="Gallego J.R."/>
            <person name="Llorente I."/>
            <person name="Martins Dos Santos V.A."/>
            <person name="Jensen O.N."/>
            <person name="Pelaez A.I."/>
            <person name="Sanchez J."/>
            <person name="Ferrer M."/>
        </authorList>
    </citation>
    <scope>NUCLEOTIDE SEQUENCE</scope>
</reference>
<comment type="caution">
    <text evidence="2">The sequence shown here is derived from an EMBL/GenBank/DDBJ whole genome shotgun (WGS) entry which is preliminary data.</text>
</comment>
<name>T1D7P6_9ZZZZ</name>
<protein>
    <submittedName>
        <fullName evidence="2">Secreted protein</fullName>
    </submittedName>
</protein>
<evidence type="ECO:0000256" key="1">
    <source>
        <dbReference type="SAM" id="Phobius"/>
    </source>
</evidence>
<dbReference type="AlphaFoldDB" id="T1D7P6"/>
<sequence>MSTTPASPGRSWLRALLLALLVATANFGLWAWVNRPVDAPGWTGPIHGFAYSAYRRFQSPLTGDYPTPAEISADLA</sequence>
<accession>T1D7P6</accession>
<keyword evidence="1" id="KW-1133">Transmembrane helix</keyword>
<evidence type="ECO:0000313" key="2">
    <source>
        <dbReference type="EMBL" id="EQD78270.1"/>
    </source>
</evidence>
<organism evidence="2">
    <name type="scientific">mine drainage metagenome</name>
    <dbReference type="NCBI Taxonomy" id="410659"/>
    <lineage>
        <taxon>unclassified sequences</taxon>
        <taxon>metagenomes</taxon>
        <taxon>ecological metagenomes</taxon>
    </lineage>
</organism>
<keyword evidence="1" id="KW-0472">Membrane</keyword>
<reference evidence="2" key="1">
    <citation type="submission" date="2013-08" db="EMBL/GenBank/DDBJ databases">
        <authorList>
            <person name="Mendez C."/>
            <person name="Richter M."/>
            <person name="Ferrer M."/>
            <person name="Sanchez J."/>
        </authorList>
    </citation>
    <scope>NUCLEOTIDE SEQUENCE</scope>
</reference>